<protein>
    <submittedName>
        <fullName evidence="4">Uncharacterized protein</fullName>
    </submittedName>
</protein>
<sequence>MSILYGVTLWAFISYAAAELKKCVVGTSPSLKWQQVDKAVCRFQLIYDTIECNDKYTIRYSDAQNVMPGVETEMVGSSCQFSELSVDCLCLGSGCNSPNNIKNIFIKQIGRTNSLPEIRSMLCFLTNGDLYGNRTTTSSSPPLATIQDEHESSTTTTTLDTTTELTTTTERKWIVYTRERKRTEQPVQKTKMVALKNNCSVDATGSADKPRSEKALADSEKPTIHVAQKNNVTPIVLYVLFGLLLLLLFCANVVFFTLVFVYMKKETEERTKSLKHDIRALSKSEDA</sequence>
<accession>A0AA36DLI6</accession>
<evidence type="ECO:0000313" key="4">
    <source>
        <dbReference type="EMBL" id="CAJ0588613.1"/>
    </source>
</evidence>
<feature type="signal peptide" evidence="3">
    <location>
        <begin position="1"/>
        <end position="18"/>
    </location>
</feature>
<dbReference type="AlphaFoldDB" id="A0AA36DLI6"/>
<gene>
    <name evidence="4" type="ORF">CYNAS_LOCUS596</name>
</gene>
<reference evidence="4" key="1">
    <citation type="submission" date="2023-07" db="EMBL/GenBank/DDBJ databases">
        <authorList>
            <consortium name="CYATHOMIX"/>
        </authorList>
    </citation>
    <scope>NUCLEOTIDE SEQUENCE</scope>
    <source>
        <strain evidence="4">N/A</strain>
    </source>
</reference>
<dbReference type="EMBL" id="CATQJL010000001">
    <property type="protein sequence ID" value="CAJ0588613.1"/>
    <property type="molecule type" value="Genomic_DNA"/>
</dbReference>
<keyword evidence="3" id="KW-0732">Signal</keyword>
<feature type="compositionally biased region" description="Low complexity" evidence="1">
    <location>
        <begin position="154"/>
        <end position="163"/>
    </location>
</feature>
<proteinExistence type="predicted"/>
<keyword evidence="2" id="KW-0472">Membrane</keyword>
<comment type="caution">
    <text evidence="4">The sequence shown here is derived from an EMBL/GenBank/DDBJ whole genome shotgun (WGS) entry which is preliminary data.</text>
</comment>
<evidence type="ECO:0000256" key="2">
    <source>
        <dbReference type="SAM" id="Phobius"/>
    </source>
</evidence>
<name>A0AA36DLI6_CYLNA</name>
<evidence type="ECO:0000256" key="1">
    <source>
        <dbReference type="SAM" id="MobiDB-lite"/>
    </source>
</evidence>
<organism evidence="4 5">
    <name type="scientific">Cylicocyclus nassatus</name>
    <name type="common">Nematode worm</name>
    <dbReference type="NCBI Taxonomy" id="53992"/>
    <lineage>
        <taxon>Eukaryota</taxon>
        <taxon>Metazoa</taxon>
        <taxon>Ecdysozoa</taxon>
        <taxon>Nematoda</taxon>
        <taxon>Chromadorea</taxon>
        <taxon>Rhabditida</taxon>
        <taxon>Rhabditina</taxon>
        <taxon>Rhabditomorpha</taxon>
        <taxon>Strongyloidea</taxon>
        <taxon>Strongylidae</taxon>
        <taxon>Cylicocyclus</taxon>
    </lineage>
</organism>
<keyword evidence="5" id="KW-1185">Reference proteome</keyword>
<feature type="region of interest" description="Disordered" evidence="1">
    <location>
        <begin position="136"/>
        <end position="163"/>
    </location>
</feature>
<dbReference type="Proteomes" id="UP001176961">
    <property type="component" value="Unassembled WGS sequence"/>
</dbReference>
<feature type="chain" id="PRO_5041328269" evidence="3">
    <location>
        <begin position="19"/>
        <end position="287"/>
    </location>
</feature>
<keyword evidence="2" id="KW-0812">Transmembrane</keyword>
<evidence type="ECO:0000256" key="3">
    <source>
        <dbReference type="SAM" id="SignalP"/>
    </source>
</evidence>
<evidence type="ECO:0000313" key="5">
    <source>
        <dbReference type="Proteomes" id="UP001176961"/>
    </source>
</evidence>
<keyword evidence="2" id="KW-1133">Transmembrane helix</keyword>
<feature type="transmembrane region" description="Helical" evidence="2">
    <location>
        <begin position="235"/>
        <end position="263"/>
    </location>
</feature>